<dbReference type="Proteomes" id="UP000192920">
    <property type="component" value="Unassembled WGS sequence"/>
</dbReference>
<dbReference type="Pfam" id="PF11737">
    <property type="entry name" value="DUF3300"/>
    <property type="match status" value="1"/>
</dbReference>
<feature type="compositionally biased region" description="Basic and acidic residues" evidence="1">
    <location>
        <begin position="316"/>
        <end position="339"/>
    </location>
</feature>
<evidence type="ECO:0000256" key="2">
    <source>
        <dbReference type="SAM" id="SignalP"/>
    </source>
</evidence>
<feature type="signal peptide" evidence="2">
    <location>
        <begin position="1"/>
        <end position="31"/>
    </location>
</feature>
<dbReference type="STRING" id="1123014.SAMN02745746_01994"/>
<feature type="compositionally biased region" description="Basic and acidic residues" evidence="1">
    <location>
        <begin position="431"/>
        <end position="448"/>
    </location>
</feature>
<dbReference type="AlphaFoldDB" id="A0A1Y6BR47"/>
<dbReference type="PANTHER" id="PTHR40269:SF1">
    <property type="entry name" value="OUTER MEMBRANE PROTEIN"/>
    <property type="match status" value="1"/>
</dbReference>
<dbReference type="InterPro" id="IPR006311">
    <property type="entry name" value="TAT_signal"/>
</dbReference>
<feature type="compositionally biased region" description="Basic and acidic residues" evidence="1">
    <location>
        <begin position="385"/>
        <end position="401"/>
    </location>
</feature>
<dbReference type="PANTHER" id="PTHR40269">
    <property type="entry name" value="OUTER MEMBRANE PROTEIN-RELATED"/>
    <property type="match status" value="1"/>
</dbReference>
<name>A0A1Y6BR47_9NEIS</name>
<dbReference type="InterPro" id="IPR021728">
    <property type="entry name" value="DUF3300"/>
</dbReference>
<protein>
    <recommendedName>
        <fullName evidence="5">DUF3300 domain-containing protein</fullName>
    </recommendedName>
</protein>
<keyword evidence="4" id="KW-1185">Reference proteome</keyword>
<accession>A0A1Y6BR47</accession>
<evidence type="ECO:0000313" key="3">
    <source>
        <dbReference type="EMBL" id="SMF22737.1"/>
    </source>
</evidence>
<dbReference type="EMBL" id="FXAG01000009">
    <property type="protein sequence ID" value="SMF22737.1"/>
    <property type="molecule type" value="Genomic_DNA"/>
</dbReference>
<organism evidence="3 4">
    <name type="scientific">Pseudogulbenkiania subflava DSM 22618</name>
    <dbReference type="NCBI Taxonomy" id="1123014"/>
    <lineage>
        <taxon>Bacteria</taxon>
        <taxon>Pseudomonadati</taxon>
        <taxon>Pseudomonadota</taxon>
        <taxon>Betaproteobacteria</taxon>
        <taxon>Neisseriales</taxon>
        <taxon>Chromobacteriaceae</taxon>
        <taxon>Pseudogulbenkiania</taxon>
    </lineage>
</organism>
<feature type="region of interest" description="Disordered" evidence="1">
    <location>
        <begin position="293"/>
        <end position="537"/>
    </location>
</feature>
<feature type="compositionally biased region" description="Basic and acidic residues" evidence="1">
    <location>
        <begin position="468"/>
        <end position="495"/>
    </location>
</feature>
<gene>
    <name evidence="3" type="ORF">SAMN02745746_01994</name>
</gene>
<reference evidence="4" key="1">
    <citation type="submission" date="2017-04" db="EMBL/GenBank/DDBJ databases">
        <authorList>
            <person name="Varghese N."/>
            <person name="Submissions S."/>
        </authorList>
    </citation>
    <scope>NUCLEOTIDE SEQUENCE [LARGE SCALE GENOMIC DNA]</scope>
    <source>
        <strain evidence="4">DSM 22618</strain>
    </source>
</reference>
<feature type="chain" id="PRO_5013187275" description="DUF3300 domain-containing protein" evidence="2">
    <location>
        <begin position="32"/>
        <end position="537"/>
    </location>
</feature>
<dbReference type="PROSITE" id="PS51318">
    <property type="entry name" value="TAT"/>
    <property type="match status" value="1"/>
</dbReference>
<evidence type="ECO:0008006" key="5">
    <source>
        <dbReference type="Google" id="ProtNLM"/>
    </source>
</evidence>
<keyword evidence="2" id="KW-0732">Signal</keyword>
<proteinExistence type="predicted"/>
<evidence type="ECO:0000256" key="1">
    <source>
        <dbReference type="SAM" id="MobiDB-lite"/>
    </source>
</evidence>
<dbReference type="RefSeq" id="WP_085276258.1">
    <property type="nucleotide sequence ID" value="NZ_FXAG01000009.1"/>
</dbReference>
<sequence length="537" mass="62029">MPQRIRRFMTQCLVLVFAAAMGLATAPTAVAQDAEYTQAELDQMLAPIALYPDSLLSQVLMASTYPLEVVEAARWSRNHPKLKGDEAVRAANRQDWDPSVVSLVAFPQVLQMMDDHLEWTQELGDAFLAQEDQVMDTVQRLRDKAWDQGYLRSNRYVRVASREPVIVLEPVDPLVVYVPYYDPLVVYGPWWWPDYPPYYWTWPGYYVGPSVGIYWGVGFTLSVGFFFGNFDWPHHHVTIVNINNFYVQPRIVQREWIGRKGPFRWEHDPEHRGNVPYHGFIPRDIERTTPAKRLPPLLTQPGLENKPLPSIINPARRPEIERRHDQRPDWSRGGQEQRGKGFSPPGRLGNQGERKIDIPRTPRPQEQPFMIRPEQGRPQQPDIGNAERRGGDNRRFERRQQDINTPRAPRPQEMPTIIRPEQARPNQPDRGNAERQGGDNRRFERRQPGAETPRVPRSTEMPTIIRPEPPRPRQPDVGVPERRREAPQIERRQFERPNPAPSARPSFAPRSEEPRRGGQVPPRQIINQGNPGGGQDH</sequence>
<evidence type="ECO:0000313" key="4">
    <source>
        <dbReference type="Proteomes" id="UP000192920"/>
    </source>
</evidence>